<keyword evidence="3" id="KW-0813">Transport</keyword>
<keyword evidence="11" id="KW-1185">Reference proteome</keyword>
<reference evidence="10 11" key="1">
    <citation type="submission" date="2016-09" db="EMBL/GenBank/DDBJ databases">
        <title>Extensive genetic diversity and differential bi-allelic expression allows diatom success in the polar Southern Ocean.</title>
        <authorList>
            <consortium name="DOE Joint Genome Institute"/>
            <person name="Mock T."/>
            <person name="Otillar R.P."/>
            <person name="Strauss J."/>
            <person name="Dupont C."/>
            <person name="Frickenhaus S."/>
            <person name="Maumus F."/>
            <person name="Mcmullan M."/>
            <person name="Sanges R."/>
            <person name="Schmutz J."/>
            <person name="Toseland A."/>
            <person name="Valas R."/>
            <person name="Veluchamy A."/>
            <person name="Ward B.J."/>
            <person name="Allen A."/>
            <person name="Barry K."/>
            <person name="Falciatore A."/>
            <person name="Ferrante M."/>
            <person name="Fortunato A.E."/>
            <person name="Gloeckner G."/>
            <person name="Gruber A."/>
            <person name="Hipkin R."/>
            <person name="Janech M."/>
            <person name="Kroth P."/>
            <person name="Leese F."/>
            <person name="Lindquist E."/>
            <person name="Lyon B.R."/>
            <person name="Martin J."/>
            <person name="Mayer C."/>
            <person name="Parker M."/>
            <person name="Quesneville H."/>
            <person name="Raymond J."/>
            <person name="Uhlig C."/>
            <person name="Valentin K.U."/>
            <person name="Worden A.Z."/>
            <person name="Armbrust E.V."/>
            <person name="Bowler C."/>
            <person name="Green B."/>
            <person name="Moulton V."/>
            <person name="Van Oosterhout C."/>
            <person name="Grigoriev I."/>
        </authorList>
    </citation>
    <scope>NUCLEOTIDE SEQUENCE [LARGE SCALE GENOMIC DNA]</scope>
    <source>
        <strain evidence="10 11">CCMP1102</strain>
    </source>
</reference>
<dbReference type="OrthoDB" id="1508846at2759"/>
<keyword evidence="8 9" id="KW-0472">Membrane</keyword>
<gene>
    <name evidence="10" type="ORF">FRACYDRAFT_179831</name>
</gene>
<keyword evidence="4 9" id="KW-0812">Transmembrane</keyword>
<evidence type="ECO:0000256" key="6">
    <source>
        <dbReference type="ARBA" id="ARBA00022989"/>
    </source>
</evidence>
<evidence type="ECO:0000256" key="1">
    <source>
        <dbReference type="ARBA" id="ARBA00004141"/>
    </source>
</evidence>
<evidence type="ECO:0000256" key="9">
    <source>
        <dbReference type="SAM" id="Phobius"/>
    </source>
</evidence>
<evidence type="ECO:0000256" key="7">
    <source>
        <dbReference type="ARBA" id="ARBA00023065"/>
    </source>
</evidence>
<evidence type="ECO:0000313" key="10">
    <source>
        <dbReference type="EMBL" id="OEU21038.1"/>
    </source>
</evidence>
<dbReference type="KEGG" id="fcy:FRACYDRAFT_179831"/>
<evidence type="ECO:0000256" key="3">
    <source>
        <dbReference type="ARBA" id="ARBA00022448"/>
    </source>
</evidence>
<organism evidence="10 11">
    <name type="scientific">Fragilariopsis cylindrus CCMP1102</name>
    <dbReference type="NCBI Taxonomy" id="635003"/>
    <lineage>
        <taxon>Eukaryota</taxon>
        <taxon>Sar</taxon>
        <taxon>Stramenopiles</taxon>
        <taxon>Ochrophyta</taxon>
        <taxon>Bacillariophyta</taxon>
        <taxon>Bacillariophyceae</taxon>
        <taxon>Bacillariophycidae</taxon>
        <taxon>Bacillariales</taxon>
        <taxon>Bacillariaceae</taxon>
        <taxon>Fragilariopsis</taxon>
    </lineage>
</organism>
<dbReference type="InParanoid" id="A0A1E7FSC6"/>
<dbReference type="EMBL" id="KV784354">
    <property type="protein sequence ID" value="OEU21038.1"/>
    <property type="molecule type" value="Genomic_DNA"/>
</dbReference>
<evidence type="ECO:0000313" key="11">
    <source>
        <dbReference type="Proteomes" id="UP000095751"/>
    </source>
</evidence>
<dbReference type="GO" id="GO:0046961">
    <property type="term" value="F:proton-transporting ATPase activity, rotational mechanism"/>
    <property type="evidence" value="ECO:0007669"/>
    <property type="project" value="InterPro"/>
</dbReference>
<dbReference type="Pfam" id="PF05493">
    <property type="entry name" value="ATP_synt_H"/>
    <property type="match status" value="1"/>
</dbReference>
<comment type="similarity">
    <text evidence="2">Belongs to the V-ATPase e1/e2 subunit family.</text>
</comment>
<feature type="transmembrane region" description="Helical" evidence="9">
    <location>
        <begin position="45"/>
        <end position="64"/>
    </location>
</feature>
<sequence length="76" mass="8179">MSGIPAPLITGSIAYLVLGVVLIGLVQAARGVGKLDKNDAGTGNVVVVISVFSMWLFWLCAWMHQWHPLISPIYEG</sequence>
<dbReference type="Proteomes" id="UP000095751">
    <property type="component" value="Unassembled WGS sequence"/>
</dbReference>
<protein>
    <submittedName>
        <fullName evidence="10">Uncharacterized protein</fullName>
    </submittedName>
</protein>
<dbReference type="AlphaFoldDB" id="A0A1E7FSC6"/>
<proteinExistence type="inferred from homology"/>
<name>A0A1E7FSC6_9STRA</name>
<keyword evidence="6 9" id="KW-1133">Transmembrane helix</keyword>
<evidence type="ECO:0000256" key="4">
    <source>
        <dbReference type="ARBA" id="ARBA00022692"/>
    </source>
</evidence>
<keyword evidence="7" id="KW-0406">Ion transport</keyword>
<dbReference type="InterPro" id="IPR008389">
    <property type="entry name" value="ATPase_V0-cplx_e1/e2_su"/>
</dbReference>
<evidence type="ECO:0000256" key="8">
    <source>
        <dbReference type="ARBA" id="ARBA00023136"/>
    </source>
</evidence>
<feature type="transmembrane region" description="Helical" evidence="9">
    <location>
        <begin position="12"/>
        <end position="33"/>
    </location>
</feature>
<evidence type="ECO:0000256" key="5">
    <source>
        <dbReference type="ARBA" id="ARBA00022781"/>
    </source>
</evidence>
<evidence type="ECO:0000256" key="2">
    <source>
        <dbReference type="ARBA" id="ARBA00008328"/>
    </source>
</evidence>
<keyword evidence="5" id="KW-0375">Hydrogen ion transport</keyword>
<dbReference type="GO" id="GO:0033179">
    <property type="term" value="C:proton-transporting V-type ATPase, V0 domain"/>
    <property type="evidence" value="ECO:0007669"/>
    <property type="project" value="InterPro"/>
</dbReference>
<accession>A0A1E7FSC6</accession>
<comment type="subcellular location">
    <subcellularLocation>
        <location evidence="1">Membrane</location>
        <topology evidence="1">Multi-pass membrane protein</topology>
    </subcellularLocation>
</comment>